<dbReference type="AlphaFoldDB" id="A0A221P9Q9"/>
<feature type="signal peptide" evidence="1">
    <location>
        <begin position="1"/>
        <end position="16"/>
    </location>
</feature>
<organism evidence="2 3">
    <name type="scientific">Streptomyces pluripotens</name>
    <dbReference type="NCBI Taxonomy" id="1355015"/>
    <lineage>
        <taxon>Bacteria</taxon>
        <taxon>Bacillati</taxon>
        <taxon>Actinomycetota</taxon>
        <taxon>Actinomycetes</taxon>
        <taxon>Kitasatosporales</taxon>
        <taxon>Streptomycetaceae</taxon>
        <taxon>Streptomyces</taxon>
    </lineage>
</organism>
<sequence length="173" mass="16687">MAVAFIAVAATSLSLAGCSSDDGSGKKTADTPTAGTAVRVTADATAAEPSDAGRGSAHLTYSGGDSGEFTIKSVGCTVVEGKLTAITAPDVNDAKASTPPAFTAGITSDGAMATLVTPGKKTYVHIAASGITSRKTGGTWVATVAGMKLGPTDGAGDSITVDGTITCGKVAGS</sequence>
<dbReference type="OrthoDB" id="4260246at2"/>
<dbReference type="EMBL" id="CP022433">
    <property type="protein sequence ID" value="ASN28864.1"/>
    <property type="molecule type" value="Genomic_DNA"/>
</dbReference>
<reference evidence="2 3" key="1">
    <citation type="submission" date="2017-07" db="EMBL/GenBank/DDBJ databases">
        <title>Genome sequence of Streptomyces pluripotens MUSC 137T.</title>
        <authorList>
            <person name="Ser H.-L."/>
            <person name="Lee L.-H."/>
        </authorList>
    </citation>
    <scope>NUCLEOTIDE SEQUENCE [LARGE SCALE GENOMIC DNA]</scope>
    <source>
        <strain evidence="2 3">MUSC 137</strain>
    </source>
</reference>
<keyword evidence="3" id="KW-1185">Reference proteome</keyword>
<dbReference type="Proteomes" id="UP000031501">
    <property type="component" value="Chromosome"/>
</dbReference>
<protein>
    <recommendedName>
        <fullName evidence="4">DUF5666 domain-containing protein</fullName>
    </recommendedName>
</protein>
<accession>A0A221P9Q9</accession>
<dbReference type="KEGG" id="splu:LK06_031485"/>
<keyword evidence="1" id="KW-0732">Signal</keyword>
<evidence type="ECO:0000313" key="3">
    <source>
        <dbReference type="Proteomes" id="UP000031501"/>
    </source>
</evidence>
<proteinExistence type="predicted"/>
<gene>
    <name evidence="2" type="ORF">LK07_32685</name>
</gene>
<evidence type="ECO:0000256" key="1">
    <source>
        <dbReference type="SAM" id="SignalP"/>
    </source>
</evidence>
<feature type="chain" id="PRO_5038719624" description="DUF5666 domain-containing protein" evidence="1">
    <location>
        <begin position="17"/>
        <end position="173"/>
    </location>
</feature>
<evidence type="ECO:0008006" key="4">
    <source>
        <dbReference type="Google" id="ProtNLM"/>
    </source>
</evidence>
<evidence type="ECO:0000313" key="2">
    <source>
        <dbReference type="EMBL" id="ASN28864.1"/>
    </source>
</evidence>
<name>A0A221P9Q9_9ACTN</name>